<evidence type="ECO:0000313" key="1">
    <source>
        <dbReference type="EMBL" id="OMO61737.1"/>
    </source>
</evidence>
<dbReference type="Proteomes" id="UP000187203">
    <property type="component" value="Unassembled WGS sequence"/>
</dbReference>
<organism evidence="1 2">
    <name type="scientific">Corchorus olitorius</name>
    <dbReference type="NCBI Taxonomy" id="93759"/>
    <lineage>
        <taxon>Eukaryota</taxon>
        <taxon>Viridiplantae</taxon>
        <taxon>Streptophyta</taxon>
        <taxon>Embryophyta</taxon>
        <taxon>Tracheophyta</taxon>
        <taxon>Spermatophyta</taxon>
        <taxon>Magnoliopsida</taxon>
        <taxon>eudicotyledons</taxon>
        <taxon>Gunneridae</taxon>
        <taxon>Pentapetalae</taxon>
        <taxon>rosids</taxon>
        <taxon>malvids</taxon>
        <taxon>Malvales</taxon>
        <taxon>Malvaceae</taxon>
        <taxon>Grewioideae</taxon>
        <taxon>Apeibeae</taxon>
        <taxon>Corchorus</taxon>
    </lineage>
</organism>
<accession>A0A1R3GUL8</accession>
<gene>
    <name evidence="1" type="ORF">COLO4_33349</name>
</gene>
<proteinExistence type="predicted"/>
<keyword evidence="2" id="KW-1185">Reference proteome</keyword>
<sequence>MELSYPLHPRKVVEGIRMAEDKDQKPLAKMDELALLTGSLRNP</sequence>
<protein>
    <submittedName>
        <fullName evidence="1">T-complex protein 1, beta subunit</fullName>
    </submittedName>
</protein>
<comment type="caution">
    <text evidence="1">The sequence shown here is derived from an EMBL/GenBank/DDBJ whole genome shotgun (WGS) entry which is preliminary data.</text>
</comment>
<evidence type="ECO:0000313" key="2">
    <source>
        <dbReference type="Proteomes" id="UP000187203"/>
    </source>
</evidence>
<dbReference type="EMBL" id="AWUE01021573">
    <property type="protein sequence ID" value="OMO61737.1"/>
    <property type="molecule type" value="Genomic_DNA"/>
</dbReference>
<name>A0A1R3GUL8_9ROSI</name>
<reference evidence="2" key="1">
    <citation type="submission" date="2013-09" db="EMBL/GenBank/DDBJ databases">
        <title>Corchorus olitorius genome sequencing.</title>
        <authorList>
            <person name="Alam M."/>
            <person name="Haque M.S."/>
            <person name="Islam M.S."/>
            <person name="Emdad E.M."/>
            <person name="Islam M.M."/>
            <person name="Ahmed B."/>
            <person name="Halim A."/>
            <person name="Hossen Q.M.M."/>
            <person name="Hossain M.Z."/>
            <person name="Ahmed R."/>
            <person name="Khan M.M."/>
            <person name="Islam R."/>
            <person name="Rashid M.M."/>
            <person name="Khan S.A."/>
            <person name="Rahman M.S."/>
            <person name="Alam M."/>
            <person name="Yahiya A.S."/>
            <person name="Khan M.S."/>
            <person name="Azam M.S."/>
            <person name="Haque T."/>
            <person name="Lashkar M.Z.H."/>
            <person name="Akhand A.I."/>
            <person name="Morshed G."/>
            <person name="Roy S."/>
            <person name="Uddin K.S."/>
            <person name="Rabeya T."/>
            <person name="Hossain A.S."/>
            <person name="Chowdhury A."/>
            <person name="Snigdha A.R."/>
            <person name="Mortoza M.S."/>
            <person name="Matin S.A."/>
            <person name="Hoque S.M.E."/>
            <person name="Islam M.K."/>
            <person name="Roy D.K."/>
            <person name="Haider R."/>
            <person name="Moosa M.M."/>
            <person name="Elias S.M."/>
            <person name="Hasan A.M."/>
            <person name="Jahan S."/>
            <person name="Shafiuddin M."/>
            <person name="Mahmood N."/>
            <person name="Shommy N.S."/>
        </authorList>
    </citation>
    <scope>NUCLEOTIDE SEQUENCE [LARGE SCALE GENOMIC DNA]</scope>
    <source>
        <strain evidence="2">cv. O-4</strain>
    </source>
</reference>
<dbReference type="AlphaFoldDB" id="A0A1R3GUL8"/>